<evidence type="ECO:0000256" key="2">
    <source>
        <dbReference type="ARBA" id="ARBA00022840"/>
    </source>
</evidence>
<keyword evidence="1" id="KW-0547">Nucleotide-binding</keyword>
<dbReference type="Pfam" id="PF25601">
    <property type="entry name" value="AAA_lid_14"/>
    <property type="match status" value="1"/>
</dbReference>
<dbReference type="Gene3D" id="3.40.50.300">
    <property type="entry name" value="P-loop containing nucleotide triphosphate hydrolases"/>
    <property type="match status" value="1"/>
</dbReference>
<dbReference type="InterPro" id="IPR001789">
    <property type="entry name" value="Sig_transdc_resp-reg_receiver"/>
</dbReference>
<evidence type="ECO:0000313" key="6">
    <source>
        <dbReference type="EMBL" id="OGC09785.1"/>
    </source>
</evidence>
<sequence length="413" mass="46505">MKKTILLIEDEPKVEAVFREALGKGYVIEVVPGAKLAAAFIDKKIPDIVVIDFDLKNEDGLRVFERLGLAAPTIMMSSSGNISLAVSATKLGVVEFLRKPLNVEQLREAVEQNISQEERPLRLGEGLAWLWGEGHGLKEMFSGIQHALRANKDVVLVGGRGIESGGVAELIHQHSAKRDRRLVRFDIAAFRRQDLETHFWATLQDLLSLPAATSLRKNENLCGTIYLENIERVDEHFKLSLLKYFNERKGKTVRAVLGVNSRDAILTQNDYVVVEIPKLRERKEDLPYLLSLYLKGYSVKYNKEVKFISREVLADLAAYDFPGNYAELEELVREAVLVAAADKLEAKNLAYTYKILQQAYGGLNLPLDAAKLEFENSLYNILLDKSNGDEARLARFLNVPRSVLSERIQNLLN</sequence>
<reference evidence="6 7" key="1">
    <citation type="journal article" date="2016" name="Nat. Commun.">
        <title>Thousands of microbial genomes shed light on interconnected biogeochemical processes in an aquifer system.</title>
        <authorList>
            <person name="Anantharaman K."/>
            <person name="Brown C.T."/>
            <person name="Hug L.A."/>
            <person name="Sharon I."/>
            <person name="Castelle C.J."/>
            <person name="Probst A.J."/>
            <person name="Thomas B.C."/>
            <person name="Singh A."/>
            <person name="Wilkins M.J."/>
            <person name="Karaoz U."/>
            <person name="Brodie E.L."/>
            <person name="Williams K.H."/>
            <person name="Hubbard S.S."/>
            <person name="Banfield J.F."/>
        </authorList>
    </citation>
    <scope>NUCLEOTIDE SEQUENCE [LARGE SCALE GENOMIC DNA]</scope>
</reference>
<evidence type="ECO:0000259" key="5">
    <source>
        <dbReference type="PROSITE" id="PS50110"/>
    </source>
</evidence>
<feature type="domain" description="Response regulatory" evidence="5">
    <location>
        <begin position="4"/>
        <end position="114"/>
    </location>
</feature>
<dbReference type="PROSITE" id="PS50045">
    <property type="entry name" value="SIGMA54_INTERACT_4"/>
    <property type="match status" value="1"/>
</dbReference>
<dbReference type="Gene3D" id="3.40.50.2300">
    <property type="match status" value="1"/>
</dbReference>
<dbReference type="Proteomes" id="UP000179095">
    <property type="component" value="Unassembled WGS sequence"/>
</dbReference>
<organism evidence="6 7">
    <name type="scientific">candidate division WOR-1 bacterium RIFCSPLOWO2_12_FULL_45_9</name>
    <dbReference type="NCBI Taxonomy" id="1802568"/>
    <lineage>
        <taxon>Bacteria</taxon>
        <taxon>Bacillati</taxon>
        <taxon>Saganbacteria</taxon>
    </lineage>
</organism>
<dbReference type="GO" id="GO:0006355">
    <property type="term" value="P:regulation of DNA-templated transcription"/>
    <property type="evidence" value="ECO:0007669"/>
    <property type="project" value="InterPro"/>
</dbReference>
<dbReference type="InterPro" id="IPR002078">
    <property type="entry name" value="Sigma_54_int"/>
</dbReference>
<evidence type="ECO:0000313" key="7">
    <source>
        <dbReference type="Proteomes" id="UP000179095"/>
    </source>
</evidence>
<dbReference type="InterPro" id="IPR011006">
    <property type="entry name" value="CheY-like_superfamily"/>
</dbReference>
<evidence type="ECO:0000256" key="1">
    <source>
        <dbReference type="ARBA" id="ARBA00022741"/>
    </source>
</evidence>
<dbReference type="InterPro" id="IPR058031">
    <property type="entry name" value="AAA_lid_NorR"/>
</dbReference>
<dbReference type="Pfam" id="PF00072">
    <property type="entry name" value="Response_reg"/>
    <property type="match status" value="1"/>
</dbReference>
<dbReference type="InterPro" id="IPR027417">
    <property type="entry name" value="P-loop_NTPase"/>
</dbReference>
<dbReference type="SUPFAM" id="SSF52172">
    <property type="entry name" value="CheY-like"/>
    <property type="match status" value="1"/>
</dbReference>
<dbReference type="PANTHER" id="PTHR32071">
    <property type="entry name" value="TRANSCRIPTIONAL REGULATORY PROTEIN"/>
    <property type="match status" value="1"/>
</dbReference>
<evidence type="ECO:0000259" key="4">
    <source>
        <dbReference type="PROSITE" id="PS50045"/>
    </source>
</evidence>
<accession>A0A1F4RNJ4</accession>
<dbReference type="SUPFAM" id="SSF52540">
    <property type="entry name" value="P-loop containing nucleoside triphosphate hydrolases"/>
    <property type="match status" value="1"/>
</dbReference>
<dbReference type="GO" id="GO:0000160">
    <property type="term" value="P:phosphorelay signal transduction system"/>
    <property type="evidence" value="ECO:0007669"/>
    <property type="project" value="InterPro"/>
</dbReference>
<comment type="caution">
    <text evidence="6">The sequence shown here is derived from an EMBL/GenBank/DDBJ whole genome shotgun (WGS) entry which is preliminary data.</text>
</comment>
<evidence type="ECO:0008006" key="8">
    <source>
        <dbReference type="Google" id="ProtNLM"/>
    </source>
</evidence>
<dbReference type="EMBL" id="METQ01000014">
    <property type="protein sequence ID" value="OGC09785.1"/>
    <property type="molecule type" value="Genomic_DNA"/>
</dbReference>
<dbReference type="Gene3D" id="1.10.8.60">
    <property type="match status" value="1"/>
</dbReference>
<dbReference type="GO" id="GO:0005524">
    <property type="term" value="F:ATP binding"/>
    <property type="evidence" value="ECO:0007669"/>
    <property type="project" value="UniProtKB-KW"/>
</dbReference>
<protein>
    <recommendedName>
        <fullName evidence="8">Response regulatory domain-containing protein</fullName>
    </recommendedName>
</protein>
<keyword evidence="2" id="KW-0067">ATP-binding</keyword>
<dbReference type="AlphaFoldDB" id="A0A1F4RNJ4"/>
<dbReference type="SMART" id="SM00448">
    <property type="entry name" value="REC"/>
    <property type="match status" value="1"/>
</dbReference>
<gene>
    <name evidence="6" type="ORF">A3F86_05785</name>
</gene>
<feature type="domain" description="Sigma-54 factor interaction" evidence="4">
    <location>
        <begin position="130"/>
        <end position="337"/>
    </location>
</feature>
<feature type="modified residue" description="4-aspartylphosphate" evidence="3">
    <location>
        <position position="52"/>
    </location>
</feature>
<evidence type="ECO:0000256" key="3">
    <source>
        <dbReference type="PROSITE-ProRule" id="PRU00169"/>
    </source>
</evidence>
<keyword evidence="3" id="KW-0597">Phosphoprotein</keyword>
<dbReference type="STRING" id="1802568.A3F86_05785"/>
<name>A0A1F4RNJ4_UNCSA</name>
<dbReference type="Pfam" id="PF00158">
    <property type="entry name" value="Sigma54_activat"/>
    <property type="match status" value="1"/>
</dbReference>
<dbReference type="PROSITE" id="PS50110">
    <property type="entry name" value="RESPONSE_REGULATORY"/>
    <property type="match status" value="1"/>
</dbReference>
<proteinExistence type="predicted"/>